<name>A0ABT0BYV0_9BACT</name>
<dbReference type="Proteomes" id="UP001165444">
    <property type="component" value="Unassembled WGS sequence"/>
</dbReference>
<dbReference type="Pfam" id="PF07980">
    <property type="entry name" value="SusD_RagB"/>
    <property type="match status" value="1"/>
</dbReference>
<accession>A0ABT0BYV0</accession>
<evidence type="ECO:0000259" key="6">
    <source>
        <dbReference type="Pfam" id="PF07980"/>
    </source>
</evidence>
<dbReference type="Gene3D" id="1.25.40.390">
    <property type="match status" value="1"/>
</dbReference>
<comment type="similarity">
    <text evidence="2">Belongs to the SusD family.</text>
</comment>
<dbReference type="InterPro" id="IPR033985">
    <property type="entry name" value="SusD-like_N"/>
</dbReference>
<dbReference type="InterPro" id="IPR011990">
    <property type="entry name" value="TPR-like_helical_dom_sf"/>
</dbReference>
<keyword evidence="5" id="KW-0998">Cell outer membrane</keyword>
<evidence type="ECO:0000313" key="9">
    <source>
        <dbReference type="Proteomes" id="UP001165444"/>
    </source>
</evidence>
<dbReference type="CDD" id="cd08977">
    <property type="entry name" value="SusD"/>
    <property type="match status" value="1"/>
</dbReference>
<dbReference type="InterPro" id="IPR012944">
    <property type="entry name" value="SusD_RagB_dom"/>
</dbReference>
<dbReference type="SUPFAM" id="SSF48452">
    <property type="entry name" value="TPR-like"/>
    <property type="match status" value="1"/>
</dbReference>
<organism evidence="8 9">
    <name type="scientific">Parabacteroides faecalis</name>
    <dbReference type="NCBI Taxonomy" id="2924040"/>
    <lineage>
        <taxon>Bacteria</taxon>
        <taxon>Pseudomonadati</taxon>
        <taxon>Bacteroidota</taxon>
        <taxon>Bacteroidia</taxon>
        <taxon>Bacteroidales</taxon>
        <taxon>Tannerellaceae</taxon>
        <taxon>Parabacteroides</taxon>
    </lineage>
</organism>
<feature type="domain" description="SusD-like N-terminal" evidence="7">
    <location>
        <begin position="63"/>
        <end position="178"/>
    </location>
</feature>
<feature type="domain" description="RagB/SusD" evidence="6">
    <location>
        <begin position="247"/>
        <end position="550"/>
    </location>
</feature>
<keyword evidence="3" id="KW-0732">Signal</keyword>
<comment type="subcellular location">
    <subcellularLocation>
        <location evidence="1">Cell outer membrane</location>
    </subcellularLocation>
</comment>
<dbReference type="EMBL" id="JAKZMM010000009">
    <property type="protein sequence ID" value="MCJ2379954.1"/>
    <property type="molecule type" value="Genomic_DNA"/>
</dbReference>
<evidence type="ECO:0000313" key="8">
    <source>
        <dbReference type="EMBL" id="MCJ2379954.1"/>
    </source>
</evidence>
<proteinExistence type="inferred from homology"/>
<protein>
    <submittedName>
        <fullName evidence="8">RagB/SusD family nutrient uptake outer membrane protein</fullName>
    </submittedName>
</protein>
<dbReference type="Pfam" id="PF14322">
    <property type="entry name" value="SusD-like_3"/>
    <property type="match status" value="1"/>
</dbReference>
<reference evidence="8 9" key="1">
    <citation type="submission" date="2022-03" db="EMBL/GenBank/DDBJ databases">
        <title>Parabacteroides sp. nov. isolated from swine feces.</title>
        <authorList>
            <person name="Bak J.E."/>
        </authorList>
    </citation>
    <scope>NUCLEOTIDE SEQUENCE [LARGE SCALE GENOMIC DNA]</scope>
    <source>
        <strain evidence="8 9">AGMB00274</strain>
    </source>
</reference>
<sequence length="551" mass="62631">MSFFGNESNGVGWSGDSYFPCFVVDQITDECMALWRDWGDAQAGYNFKFGGLKIGGGLLDWWGYVPVRIINEFIEKVPNSTLDENLKRTRVAEARFLRAFSYFAMVKRYGGIPLILKAQSLTDPEEELFPPRDKEEDVYNFIISELEAIKNDLPEVTASGDLGRATKYAALALKSRAALYAASIAQFGKVQLDGVVGIPADKAKEFYQISYDASKEIMDSGKFQLYNQDADKVTNFKNIFLVENNSETIFAKRHDSSNGLISGGNGWCVDFFQCPRPQGWNRGNFSAPYLELVEEFEYVDGTSGKLDRNKIENGLWTIEELWGKKDPRFFATIYTQETPWQGSFVDYHNGLLLPDGTIETKDSYNGVLCKGDQDMEGTNFGVMKYLKESHDNMAGTESAWATSDQDWLIFRYAETLLNYAEAAFELGKTNEALEAINQIRDRAGIAPLKSIDRDKIRHERKVELAFEGHRYWDVRRWRIATTELSHSFSGLQYILDYESYTKGEMKYKLKILNNIDGSSSVPLFKEENYYLPITLGRTASNPNMVENPGYK</sequence>
<dbReference type="RefSeq" id="WP_243323646.1">
    <property type="nucleotide sequence ID" value="NZ_JAKZMM010000009.1"/>
</dbReference>
<keyword evidence="4" id="KW-0472">Membrane</keyword>
<evidence type="ECO:0000256" key="2">
    <source>
        <dbReference type="ARBA" id="ARBA00006275"/>
    </source>
</evidence>
<evidence type="ECO:0000256" key="5">
    <source>
        <dbReference type="ARBA" id="ARBA00023237"/>
    </source>
</evidence>
<evidence type="ECO:0000256" key="3">
    <source>
        <dbReference type="ARBA" id="ARBA00022729"/>
    </source>
</evidence>
<evidence type="ECO:0000256" key="1">
    <source>
        <dbReference type="ARBA" id="ARBA00004442"/>
    </source>
</evidence>
<gene>
    <name evidence="8" type="ORF">MUN53_04910</name>
</gene>
<evidence type="ECO:0000259" key="7">
    <source>
        <dbReference type="Pfam" id="PF14322"/>
    </source>
</evidence>
<evidence type="ECO:0000256" key="4">
    <source>
        <dbReference type="ARBA" id="ARBA00023136"/>
    </source>
</evidence>
<comment type="caution">
    <text evidence="8">The sequence shown here is derived from an EMBL/GenBank/DDBJ whole genome shotgun (WGS) entry which is preliminary data.</text>
</comment>
<keyword evidence="9" id="KW-1185">Reference proteome</keyword>